<keyword evidence="4" id="KW-1185">Reference proteome</keyword>
<sequence length="624" mass="69308">MSTQSQFERGPISSSITNIFHHCCNSKNLRAIKVFQAHLIRTGLIFISPNFQFKLATSLPNNNNHLQTLTNFFKFLKPRNPLLLNSILSHFSQNGFHSLALRTFSFMHVGGIDIDSYTLCSSITASSAVKDVKFGQMIHTLVRKSGWFSSVYVGCALVDLYAKLLCIKNAAKMFDEIPVKNTVCVNAILSGYSEAKMWMEGLALVRKMPCLNLCLDNFTFSAALRACVGLSAFELGKQVHGCVIRKVHDMESDVFLQSLLIEMYGKCGSVEKARHVFDMVGFRCGERKRDVVLWTSMLGVCGRNGEFEEAISLFNDMVMEGIKPDGVALLTVLSACSHTGHVILGMQYFESMTSNYSLEPSPEHYSCVIDLLCRAGELDRAWNLINDLSYKENDNFTVTLWGALLSACHNFDNVELGKLAAQRALDLDPQNDGVYVLLSNMYARNGLWNEIEMLREQIKEKGLKKDIGHSLVKDEFIAYILSSLCIEIHLLNCGGLEYCSGHWKLESFQNNNSREVVEPDSSQSVLVKRKPTANGRLSRKCEYSQGRGPNINTKLKIRSGILTQDPTPKSGSALIRPYTEFGSSVSNQGGDSAAREEALAKVSALELDISAAMPTNNEISVKDA</sequence>
<comment type="caution">
    <text evidence="3">The sequence shown here is derived from an EMBL/GenBank/DDBJ whole genome shotgun (WGS) entry which is preliminary data.</text>
</comment>
<accession>A0A9J5X1M2</accession>
<dbReference type="InterPro" id="IPR011990">
    <property type="entry name" value="TPR-like_helical_dom_sf"/>
</dbReference>
<dbReference type="Gene3D" id="1.25.40.10">
    <property type="entry name" value="Tetratricopeptide repeat domain"/>
    <property type="match status" value="2"/>
</dbReference>
<protein>
    <recommendedName>
        <fullName evidence="5">Pentatricopeptide repeat-containing protein</fullName>
    </recommendedName>
</protein>
<dbReference type="GO" id="GO:0003723">
    <property type="term" value="F:RNA binding"/>
    <property type="evidence" value="ECO:0007669"/>
    <property type="project" value="InterPro"/>
</dbReference>
<dbReference type="Proteomes" id="UP000824120">
    <property type="component" value="Chromosome 10"/>
</dbReference>
<feature type="repeat" description="PPR" evidence="2">
    <location>
        <begin position="290"/>
        <end position="324"/>
    </location>
</feature>
<dbReference type="FunFam" id="1.25.40.10:FF:000525">
    <property type="entry name" value="Pentatricopeptide (PPR) repeat-containing protein-like"/>
    <property type="match status" value="1"/>
</dbReference>
<evidence type="ECO:0008006" key="5">
    <source>
        <dbReference type="Google" id="ProtNLM"/>
    </source>
</evidence>
<dbReference type="FunFam" id="1.25.40.10:FF:000755">
    <property type="entry name" value="Pentatricopeptide repeat-containing protein"/>
    <property type="match status" value="1"/>
</dbReference>
<proteinExistence type="predicted"/>
<keyword evidence="1" id="KW-0677">Repeat</keyword>
<evidence type="ECO:0000313" key="4">
    <source>
        <dbReference type="Proteomes" id="UP000824120"/>
    </source>
</evidence>
<dbReference type="Pfam" id="PF13041">
    <property type="entry name" value="PPR_2"/>
    <property type="match status" value="1"/>
</dbReference>
<dbReference type="InterPro" id="IPR046960">
    <property type="entry name" value="PPR_At4g14850-like_plant"/>
</dbReference>
<dbReference type="AlphaFoldDB" id="A0A9J5X1M2"/>
<dbReference type="PANTHER" id="PTHR47926:SF386">
    <property type="entry name" value="PENTATRICOPEPTIDE REPEAT-CONTAINING PROTEIN"/>
    <property type="match status" value="1"/>
</dbReference>
<gene>
    <name evidence="3" type="ORF">H5410_052493</name>
</gene>
<dbReference type="OrthoDB" id="1917168at2759"/>
<evidence type="ECO:0000313" key="3">
    <source>
        <dbReference type="EMBL" id="KAG5581866.1"/>
    </source>
</evidence>
<dbReference type="GO" id="GO:0009451">
    <property type="term" value="P:RNA modification"/>
    <property type="evidence" value="ECO:0007669"/>
    <property type="project" value="InterPro"/>
</dbReference>
<dbReference type="PROSITE" id="PS51375">
    <property type="entry name" value="PPR"/>
    <property type="match status" value="1"/>
</dbReference>
<dbReference type="PANTHER" id="PTHR47926">
    <property type="entry name" value="PENTATRICOPEPTIDE REPEAT-CONTAINING PROTEIN"/>
    <property type="match status" value="1"/>
</dbReference>
<dbReference type="NCBIfam" id="TIGR00756">
    <property type="entry name" value="PPR"/>
    <property type="match status" value="1"/>
</dbReference>
<organism evidence="3 4">
    <name type="scientific">Solanum commersonii</name>
    <name type="common">Commerson's wild potato</name>
    <name type="synonym">Commerson's nightshade</name>
    <dbReference type="NCBI Taxonomy" id="4109"/>
    <lineage>
        <taxon>Eukaryota</taxon>
        <taxon>Viridiplantae</taxon>
        <taxon>Streptophyta</taxon>
        <taxon>Embryophyta</taxon>
        <taxon>Tracheophyta</taxon>
        <taxon>Spermatophyta</taxon>
        <taxon>Magnoliopsida</taxon>
        <taxon>eudicotyledons</taxon>
        <taxon>Gunneridae</taxon>
        <taxon>Pentapetalae</taxon>
        <taxon>asterids</taxon>
        <taxon>lamiids</taxon>
        <taxon>Solanales</taxon>
        <taxon>Solanaceae</taxon>
        <taxon>Solanoideae</taxon>
        <taxon>Solaneae</taxon>
        <taxon>Solanum</taxon>
    </lineage>
</organism>
<dbReference type="EMBL" id="JACXVP010000010">
    <property type="protein sequence ID" value="KAG5581866.1"/>
    <property type="molecule type" value="Genomic_DNA"/>
</dbReference>
<evidence type="ECO:0000256" key="1">
    <source>
        <dbReference type="ARBA" id="ARBA00022737"/>
    </source>
</evidence>
<dbReference type="Pfam" id="PF01535">
    <property type="entry name" value="PPR"/>
    <property type="match status" value="3"/>
</dbReference>
<reference evidence="3 4" key="1">
    <citation type="submission" date="2020-09" db="EMBL/GenBank/DDBJ databases">
        <title>De no assembly of potato wild relative species, Solanum commersonii.</title>
        <authorList>
            <person name="Cho K."/>
        </authorList>
    </citation>
    <scope>NUCLEOTIDE SEQUENCE [LARGE SCALE GENOMIC DNA]</scope>
    <source>
        <strain evidence="3">LZ3.2</strain>
        <tissue evidence="3">Leaf</tissue>
    </source>
</reference>
<dbReference type="InterPro" id="IPR046848">
    <property type="entry name" value="E_motif"/>
</dbReference>
<dbReference type="InterPro" id="IPR002885">
    <property type="entry name" value="PPR_rpt"/>
</dbReference>
<dbReference type="Pfam" id="PF20431">
    <property type="entry name" value="E_motif"/>
    <property type="match status" value="1"/>
</dbReference>
<evidence type="ECO:0000256" key="2">
    <source>
        <dbReference type="PROSITE-ProRule" id="PRU00708"/>
    </source>
</evidence>
<name>A0A9J5X1M2_SOLCO</name>